<dbReference type="AlphaFoldDB" id="A0A9P5TYL8"/>
<reference evidence="1" key="1">
    <citation type="submission" date="2020-11" db="EMBL/GenBank/DDBJ databases">
        <authorList>
            <consortium name="DOE Joint Genome Institute"/>
            <person name="Ahrendt S."/>
            <person name="Riley R."/>
            <person name="Andreopoulos W."/>
            <person name="Labutti K."/>
            <person name="Pangilinan J."/>
            <person name="Ruiz-Duenas F.J."/>
            <person name="Barrasa J.M."/>
            <person name="Sanchez-Garcia M."/>
            <person name="Camarero S."/>
            <person name="Miyauchi S."/>
            <person name="Serrano A."/>
            <person name="Linde D."/>
            <person name="Babiker R."/>
            <person name="Drula E."/>
            <person name="Ayuso-Fernandez I."/>
            <person name="Pacheco R."/>
            <person name="Padilla G."/>
            <person name="Ferreira P."/>
            <person name="Barriuso J."/>
            <person name="Kellner H."/>
            <person name="Castanera R."/>
            <person name="Alfaro M."/>
            <person name="Ramirez L."/>
            <person name="Pisabarro A.G."/>
            <person name="Kuo A."/>
            <person name="Tritt A."/>
            <person name="Lipzen A."/>
            <person name="He G."/>
            <person name="Yan M."/>
            <person name="Ng V."/>
            <person name="Cullen D."/>
            <person name="Martin F."/>
            <person name="Rosso M.-N."/>
            <person name="Henrissat B."/>
            <person name="Hibbett D."/>
            <person name="Martinez A.T."/>
            <person name="Grigoriev I.V."/>
        </authorList>
    </citation>
    <scope>NUCLEOTIDE SEQUENCE</scope>
    <source>
        <strain evidence="1">AH 40177</strain>
    </source>
</reference>
<name>A0A9P5TYL8_9AGAR</name>
<dbReference type="Proteomes" id="UP000772434">
    <property type="component" value="Unassembled WGS sequence"/>
</dbReference>
<evidence type="ECO:0000313" key="1">
    <source>
        <dbReference type="EMBL" id="KAF9059344.1"/>
    </source>
</evidence>
<dbReference type="EMBL" id="JADNRY010000308">
    <property type="protein sequence ID" value="KAF9059344.1"/>
    <property type="molecule type" value="Genomic_DNA"/>
</dbReference>
<keyword evidence="2" id="KW-1185">Reference proteome</keyword>
<evidence type="ECO:0000313" key="2">
    <source>
        <dbReference type="Proteomes" id="UP000772434"/>
    </source>
</evidence>
<accession>A0A9P5TYL8</accession>
<proteinExistence type="predicted"/>
<comment type="caution">
    <text evidence="1">The sequence shown here is derived from an EMBL/GenBank/DDBJ whole genome shotgun (WGS) entry which is preliminary data.</text>
</comment>
<organism evidence="1 2">
    <name type="scientific">Rhodocollybia butyracea</name>
    <dbReference type="NCBI Taxonomy" id="206335"/>
    <lineage>
        <taxon>Eukaryota</taxon>
        <taxon>Fungi</taxon>
        <taxon>Dikarya</taxon>
        <taxon>Basidiomycota</taxon>
        <taxon>Agaricomycotina</taxon>
        <taxon>Agaricomycetes</taxon>
        <taxon>Agaricomycetidae</taxon>
        <taxon>Agaricales</taxon>
        <taxon>Marasmiineae</taxon>
        <taxon>Omphalotaceae</taxon>
        <taxon>Rhodocollybia</taxon>
    </lineage>
</organism>
<protein>
    <submittedName>
        <fullName evidence="1">Uncharacterized protein</fullName>
    </submittedName>
</protein>
<sequence length="99" mass="11335">MARWTKWYSTVMGCVGDCLGFGARYMCCNRSQLGSRHMRIAACLNLVAPDDYGSSQLLGQPQMISDENSHCVPDVLEFSTHMRIMKVHLDIIWYRIHLP</sequence>
<gene>
    <name evidence="1" type="ORF">BDP27DRAFT_1341665</name>
</gene>